<name>A0A1U7D9E0_9RHOB</name>
<evidence type="ECO:0000313" key="2">
    <source>
        <dbReference type="EMBL" id="APX24781.1"/>
    </source>
</evidence>
<accession>A0A1U7D9E0</accession>
<dbReference type="RefSeq" id="WP_308420238.1">
    <property type="nucleotide sequence ID" value="NZ_BMEW01000001.1"/>
</dbReference>
<dbReference type="STRING" id="1229727.Ga0080559_TMP3985"/>
<proteinExistence type="predicted"/>
<dbReference type="EMBL" id="CP014796">
    <property type="protein sequence ID" value="APX24781.1"/>
    <property type="molecule type" value="Genomic_DNA"/>
</dbReference>
<gene>
    <name evidence="2" type="ORF">Ga0080559_TMP3985</name>
</gene>
<evidence type="ECO:0000256" key="1">
    <source>
        <dbReference type="SAM" id="MobiDB-lite"/>
    </source>
</evidence>
<reference evidence="2 3" key="1">
    <citation type="submission" date="2016-03" db="EMBL/GenBank/DDBJ databases">
        <title>Deep-sea bacteria in the southern Pacific.</title>
        <authorList>
            <person name="Tang K."/>
        </authorList>
    </citation>
    <scope>NUCLEOTIDE SEQUENCE [LARGE SCALE GENOMIC DNA]</scope>
    <source>
        <strain evidence="2 3">JLT2016</strain>
    </source>
</reference>
<feature type="region of interest" description="Disordered" evidence="1">
    <location>
        <begin position="19"/>
        <end position="55"/>
    </location>
</feature>
<sequence length="194" mass="20854">MMSQIDDLQSRITRALDRIAQGVERVSAAPPAPEPTPEPEPQPDPESARAAEEAAAEIARLTDALDDEKMANAQLEERVRELHARLDGQGAPDPALQDQLAAQRDGMATLDSELQRLRTANTMLVRTNEQLRTALQDNLGEPHLVNQAMLAELEALRAARAVEEAEARAVLGALEPALAQAAGTEQATGGETMQ</sequence>
<evidence type="ECO:0000313" key="3">
    <source>
        <dbReference type="Proteomes" id="UP000186559"/>
    </source>
</evidence>
<keyword evidence="3" id="KW-1185">Reference proteome</keyword>
<protein>
    <submittedName>
        <fullName evidence="2">Uncharacterized protein</fullName>
    </submittedName>
</protein>
<dbReference type="AlphaFoldDB" id="A0A1U7D9E0"/>
<feature type="compositionally biased region" description="Pro residues" evidence="1">
    <location>
        <begin position="30"/>
        <end position="44"/>
    </location>
</feature>
<dbReference type="Proteomes" id="UP000186559">
    <property type="component" value="Chromosome"/>
</dbReference>
<dbReference type="KEGG" id="tpro:Ga0080559_TMP3985"/>
<organism evidence="2 3">
    <name type="scientific">Salipiger profundus</name>
    <dbReference type="NCBI Taxonomy" id="1229727"/>
    <lineage>
        <taxon>Bacteria</taxon>
        <taxon>Pseudomonadati</taxon>
        <taxon>Pseudomonadota</taxon>
        <taxon>Alphaproteobacteria</taxon>
        <taxon>Rhodobacterales</taxon>
        <taxon>Roseobacteraceae</taxon>
        <taxon>Salipiger</taxon>
    </lineage>
</organism>